<name>A0ABQ9XSM2_9EUKA</name>
<accession>A0ABQ9XSM2</accession>
<feature type="compositionally biased region" description="Basic and acidic residues" evidence="1">
    <location>
        <begin position="59"/>
        <end position="72"/>
    </location>
</feature>
<evidence type="ECO:0000313" key="3">
    <source>
        <dbReference type="Proteomes" id="UP001281761"/>
    </source>
</evidence>
<comment type="caution">
    <text evidence="2">The sequence shown here is derived from an EMBL/GenBank/DDBJ whole genome shotgun (WGS) entry which is preliminary data.</text>
</comment>
<dbReference type="EMBL" id="JARBJD010000081">
    <property type="protein sequence ID" value="KAK2954162.1"/>
    <property type="molecule type" value="Genomic_DNA"/>
</dbReference>
<dbReference type="Proteomes" id="UP001281761">
    <property type="component" value="Unassembled WGS sequence"/>
</dbReference>
<protein>
    <submittedName>
        <fullName evidence="2">Uncharacterized protein</fullName>
    </submittedName>
</protein>
<organism evidence="2 3">
    <name type="scientific">Blattamonas nauphoetae</name>
    <dbReference type="NCBI Taxonomy" id="2049346"/>
    <lineage>
        <taxon>Eukaryota</taxon>
        <taxon>Metamonada</taxon>
        <taxon>Preaxostyla</taxon>
        <taxon>Oxymonadida</taxon>
        <taxon>Blattamonas</taxon>
    </lineage>
</organism>
<feature type="region of interest" description="Disordered" evidence="1">
    <location>
        <begin position="50"/>
        <end position="72"/>
    </location>
</feature>
<sequence>MCLYSKYMPNLCTKCFSICRFGGEFNGRRIAPNRQPQKLELIAQKLRGENVSISPRKSPLAERHVHNPLESS</sequence>
<keyword evidence="3" id="KW-1185">Reference proteome</keyword>
<proteinExistence type="predicted"/>
<gene>
    <name evidence="2" type="ORF">BLNAU_10816</name>
</gene>
<reference evidence="2 3" key="1">
    <citation type="journal article" date="2022" name="bioRxiv">
        <title>Genomics of Preaxostyla Flagellates Illuminates Evolutionary Transitions and the Path Towards Mitochondrial Loss.</title>
        <authorList>
            <person name="Novak L.V.F."/>
            <person name="Treitli S.C."/>
            <person name="Pyrih J."/>
            <person name="Halakuc P."/>
            <person name="Pipaliya S.V."/>
            <person name="Vacek V."/>
            <person name="Brzon O."/>
            <person name="Soukal P."/>
            <person name="Eme L."/>
            <person name="Dacks J.B."/>
            <person name="Karnkowska A."/>
            <person name="Elias M."/>
            <person name="Hampl V."/>
        </authorList>
    </citation>
    <scope>NUCLEOTIDE SEQUENCE [LARGE SCALE GENOMIC DNA]</scope>
    <source>
        <strain evidence="2">NAU3</strain>
        <tissue evidence="2">Gut</tissue>
    </source>
</reference>
<evidence type="ECO:0000313" key="2">
    <source>
        <dbReference type="EMBL" id="KAK2954162.1"/>
    </source>
</evidence>
<evidence type="ECO:0000256" key="1">
    <source>
        <dbReference type="SAM" id="MobiDB-lite"/>
    </source>
</evidence>